<dbReference type="InterPro" id="IPR050364">
    <property type="entry name" value="Cytochrome_P450_fung"/>
</dbReference>
<dbReference type="Pfam" id="PF00067">
    <property type="entry name" value="p450"/>
    <property type="match status" value="1"/>
</dbReference>
<accession>A0A4S8LUD8</accession>
<evidence type="ECO:0000256" key="8">
    <source>
        <dbReference type="ARBA" id="ARBA00023033"/>
    </source>
</evidence>
<dbReference type="Gene3D" id="1.10.630.10">
    <property type="entry name" value="Cytochrome P450"/>
    <property type="match status" value="1"/>
</dbReference>
<dbReference type="OrthoDB" id="2789670at2759"/>
<reference evidence="10 11" key="1">
    <citation type="journal article" date="2019" name="Nat. Ecol. Evol.">
        <title>Megaphylogeny resolves global patterns of mushroom evolution.</title>
        <authorList>
            <person name="Varga T."/>
            <person name="Krizsan K."/>
            <person name="Foldi C."/>
            <person name="Dima B."/>
            <person name="Sanchez-Garcia M."/>
            <person name="Sanchez-Ramirez S."/>
            <person name="Szollosi G.J."/>
            <person name="Szarkandi J.G."/>
            <person name="Papp V."/>
            <person name="Albert L."/>
            <person name="Andreopoulos W."/>
            <person name="Angelini C."/>
            <person name="Antonin V."/>
            <person name="Barry K.W."/>
            <person name="Bougher N.L."/>
            <person name="Buchanan P."/>
            <person name="Buyck B."/>
            <person name="Bense V."/>
            <person name="Catcheside P."/>
            <person name="Chovatia M."/>
            <person name="Cooper J."/>
            <person name="Damon W."/>
            <person name="Desjardin D."/>
            <person name="Finy P."/>
            <person name="Geml J."/>
            <person name="Haridas S."/>
            <person name="Hughes K."/>
            <person name="Justo A."/>
            <person name="Karasinski D."/>
            <person name="Kautmanova I."/>
            <person name="Kiss B."/>
            <person name="Kocsube S."/>
            <person name="Kotiranta H."/>
            <person name="LaButti K.M."/>
            <person name="Lechner B.E."/>
            <person name="Liimatainen K."/>
            <person name="Lipzen A."/>
            <person name="Lukacs Z."/>
            <person name="Mihaltcheva S."/>
            <person name="Morgado L.N."/>
            <person name="Niskanen T."/>
            <person name="Noordeloos M.E."/>
            <person name="Ohm R.A."/>
            <person name="Ortiz-Santana B."/>
            <person name="Ovrebo C."/>
            <person name="Racz N."/>
            <person name="Riley R."/>
            <person name="Savchenko A."/>
            <person name="Shiryaev A."/>
            <person name="Soop K."/>
            <person name="Spirin V."/>
            <person name="Szebenyi C."/>
            <person name="Tomsovsky M."/>
            <person name="Tulloss R.E."/>
            <person name="Uehling J."/>
            <person name="Grigoriev I.V."/>
            <person name="Vagvolgyi C."/>
            <person name="Papp T."/>
            <person name="Martin F.M."/>
            <person name="Miettinen O."/>
            <person name="Hibbett D.S."/>
            <person name="Nagy L.G."/>
        </authorList>
    </citation>
    <scope>NUCLEOTIDE SEQUENCE [LARGE SCALE GENOMIC DNA]</scope>
    <source>
        <strain evidence="10 11">CBS 962.96</strain>
    </source>
</reference>
<dbReference type="GO" id="GO:0004497">
    <property type="term" value="F:monooxygenase activity"/>
    <property type="evidence" value="ECO:0007669"/>
    <property type="project" value="UniProtKB-KW"/>
</dbReference>
<dbReference type="GO" id="GO:0016705">
    <property type="term" value="F:oxidoreductase activity, acting on paired donors, with incorporation or reduction of molecular oxygen"/>
    <property type="evidence" value="ECO:0007669"/>
    <property type="project" value="InterPro"/>
</dbReference>
<keyword evidence="11" id="KW-1185">Reference proteome</keyword>
<evidence type="ECO:0000256" key="1">
    <source>
        <dbReference type="ARBA" id="ARBA00001971"/>
    </source>
</evidence>
<dbReference type="InterPro" id="IPR001128">
    <property type="entry name" value="Cyt_P450"/>
</dbReference>
<name>A0A4S8LUD8_DENBC</name>
<gene>
    <name evidence="10" type="ORF">K435DRAFT_671823</name>
</gene>
<evidence type="ECO:0000256" key="6">
    <source>
        <dbReference type="ARBA" id="ARBA00023002"/>
    </source>
</evidence>
<organism evidence="10 11">
    <name type="scientific">Dendrothele bispora (strain CBS 962.96)</name>
    <dbReference type="NCBI Taxonomy" id="1314807"/>
    <lineage>
        <taxon>Eukaryota</taxon>
        <taxon>Fungi</taxon>
        <taxon>Dikarya</taxon>
        <taxon>Basidiomycota</taxon>
        <taxon>Agaricomycotina</taxon>
        <taxon>Agaricomycetes</taxon>
        <taxon>Agaricomycetidae</taxon>
        <taxon>Agaricales</taxon>
        <taxon>Agaricales incertae sedis</taxon>
        <taxon>Dendrothele</taxon>
    </lineage>
</organism>
<keyword evidence="6" id="KW-0560">Oxidoreductase</keyword>
<keyword evidence="7 9" id="KW-0408">Iron</keyword>
<comment type="cofactor">
    <cofactor evidence="1 9">
        <name>heme</name>
        <dbReference type="ChEBI" id="CHEBI:30413"/>
    </cofactor>
</comment>
<evidence type="ECO:0000256" key="7">
    <source>
        <dbReference type="ARBA" id="ARBA00023004"/>
    </source>
</evidence>
<sequence>IPHRSTKDMIYNNYFIPKGSIILPRVWYHIFHPSQNPPVELTHDPTIYHSAMTFKPKRFTQTEPERDPCQFMLGFGRRICAGRHLADVSIFLAL</sequence>
<keyword evidence="4 9" id="KW-0349">Heme</keyword>
<keyword evidence="5 9" id="KW-0479">Metal-binding</keyword>
<evidence type="ECO:0008006" key="12">
    <source>
        <dbReference type="Google" id="ProtNLM"/>
    </source>
</evidence>
<protein>
    <recommendedName>
        <fullName evidence="12">Cytochrome P450</fullName>
    </recommendedName>
</protein>
<evidence type="ECO:0000256" key="5">
    <source>
        <dbReference type="ARBA" id="ARBA00022723"/>
    </source>
</evidence>
<dbReference type="InterPro" id="IPR002401">
    <property type="entry name" value="Cyt_P450_E_grp-I"/>
</dbReference>
<evidence type="ECO:0000256" key="2">
    <source>
        <dbReference type="ARBA" id="ARBA00005179"/>
    </source>
</evidence>
<feature type="binding site" description="axial binding residue" evidence="9">
    <location>
        <position position="80"/>
    </location>
    <ligand>
        <name>heme</name>
        <dbReference type="ChEBI" id="CHEBI:30413"/>
    </ligand>
    <ligandPart>
        <name>Fe</name>
        <dbReference type="ChEBI" id="CHEBI:18248"/>
    </ligandPart>
</feature>
<evidence type="ECO:0000256" key="9">
    <source>
        <dbReference type="PIRSR" id="PIRSR602401-1"/>
    </source>
</evidence>
<dbReference type="Proteomes" id="UP000297245">
    <property type="component" value="Unassembled WGS sequence"/>
</dbReference>
<dbReference type="PANTHER" id="PTHR46300">
    <property type="entry name" value="P450, PUTATIVE (EUROFUNG)-RELATED-RELATED"/>
    <property type="match status" value="1"/>
</dbReference>
<dbReference type="EMBL" id="ML179273">
    <property type="protein sequence ID" value="THU92618.1"/>
    <property type="molecule type" value="Genomic_DNA"/>
</dbReference>
<proteinExistence type="inferred from homology"/>
<dbReference type="PANTHER" id="PTHR46300:SF7">
    <property type="entry name" value="P450, PUTATIVE (EUROFUNG)-RELATED"/>
    <property type="match status" value="1"/>
</dbReference>
<dbReference type="SUPFAM" id="SSF48264">
    <property type="entry name" value="Cytochrome P450"/>
    <property type="match status" value="1"/>
</dbReference>
<keyword evidence="8" id="KW-0503">Monooxygenase</keyword>
<dbReference type="GO" id="GO:0020037">
    <property type="term" value="F:heme binding"/>
    <property type="evidence" value="ECO:0007669"/>
    <property type="project" value="InterPro"/>
</dbReference>
<evidence type="ECO:0000313" key="10">
    <source>
        <dbReference type="EMBL" id="THU92618.1"/>
    </source>
</evidence>
<comment type="similarity">
    <text evidence="3">Belongs to the cytochrome P450 family.</text>
</comment>
<feature type="non-terminal residue" evidence="10">
    <location>
        <position position="1"/>
    </location>
</feature>
<evidence type="ECO:0000313" key="11">
    <source>
        <dbReference type="Proteomes" id="UP000297245"/>
    </source>
</evidence>
<evidence type="ECO:0000256" key="3">
    <source>
        <dbReference type="ARBA" id="ARBA00010617"/>
    </source>
</evidence>
<evidence type="ECO:0000256" key="4">
    <source>
        <dbReference type="ARBA" id="ARBA00022617"/>
    </source>
</evidence>
<dbReference type="PRINTS" id="PR00463">
    <property type="entry name" value="EP450I"/>
</dbReference>
<dbReference type="AlphaFoldDB" id="A0A4S8LUD8"/>
<dbReference type="GO" id="GO:0005506">
    <property type="term" value="F:iron ion binding"/>
    <property type="evidence" value="ECO:0007669"/>
    <property type="project" value="InterPro"/>
</dbReference>
<dbReference type="InterPro" id="IPR036396">
    <property type="entry name" value="Cyt_P450_sf"/>
</dbReference>
<comment type="pathway">
    <text evidence="2">Secondary metabolite biosynthesis.</text>
</comment>